<feature type="transmembrane region" description="Helical" evidence="1">
    <location>
        <begin position="82"/>
        <end position="102"/>
    </location>
</feature>
<feature type="transmembrane region" description="Helical" evidence="1">
    <location>
        <begin position="380"/>
        <end position="400"/>
    </location>
</feature>
<evidence type="ECO:0008006" key="4">
    <source>
        <dbReference type="Google" id="ProtNLM"/>
    </source>
</evidence>
<comment type="caution">
    <text evidence="2">The sequence shown here is derived from an EMBL/GenBank/DDBJ whole genome shotgun (WGS) entry which is preliminary data.</text>
</comment>
<keyword evidence="1" id="KW-1133">Transmembrane helix</keyword>
<keyword evidence="1" id="KW-0812">Transmembrane</keyword>
<keyword evidence="3" id="KW-1185">Reference proteome</keyword>
<evidence type="ECO:0000256" key="1">
    <source>
        <dbReference type="SAM" id="Phobius"/>
    </source>
</evidence>
<feature type="transmembrane region" description="Helical" evidence="1">
    <location>
        <begin position="287"/>
        <end position="309"/>
    </location>
</feature>
<evidence type="ECO:0000313" key="3">
    <source>
        <dbReference type="Proteomes" id="UP001501266"/>
    </source>
</evidence>
<gene>
    <name evidence="2" type="ORF">GCM10009640_24570</name>
</gene>
<feature type="transmembrane region" description="Helical" evidence="1">
    <location>
        <begin position="341"/>
        <end position="360"/>
    </location>
</feature>
<protein>
    <recommendedName>
        <fullName evidence="4">FtsX-like permease family protein</fullName>
    </recommendedName>
</protein>
<feature type="transmembrane region" description="Helical" evidence="1">
    <location>
        <begin position="47"/>
        <end position="70"/>
    </location>
</feature>
<name>A0ABN1YYW3_9MICO</name>
<proteinExistence type="predicted"/>
<evidence type="ECO:0000313" key="2">
    <source>
        <dbReference type="EMBL" id="GAA1425601.1"/>
    </source>
</evidence>
<organism evidence="2 3">
    <name type="scientific">Agrococcus citreus</name>
    <dbReference type="NCBI Taxonomy" id="84643"/>
    <lineage>
        <taxon>Bacteria</taxon>
        <taxon>Bacillati</taxon>
        <taxon>Actinomycetota</taxon>
        <taxon>Actinomycetes</taxon>
        <taxon>Micrococcales</taxon>
        <taxon>Microbacteriaceae</taxon>
        <taxon>Agrococcus</taxon>
    </lineage>
</organism>
<dbReference type="RefSeq" id="WP_343920822.1">
    <property type="nucleotide sequence ID" value="NZ_BAAAKK010000005.1"/>
</dbReference>
<accession>A0ABN1YYW3</accession>
<dbReference type="Proteomes" id="UP001501266">
    <property type="component" value="Unassembled WGS sequence"/>
</dbReference>
<dbReference type="EMBL" id="BAAAKK010000005">
    <property type="protein sequence ID" value="GAA1425601.1"/>
    <property type="molecule type" value="Genomic_DNA"/>
</dbReference>
<sequence>MTWHRADGASRADDGIDGDVARRVAGDPRRRVLPLALGPGGALARGAVVGTLGAALAAVLLLLGLLVVGIVDEDVFGAGVDLQLLLRGAIGSLLPLTVIAGVGEPIRLAAERALQLRAAERADDRTMPPVLERDALDKGHIGVLRGLGIGLAIAGGLVLPLGIALATDDREALLARILLPGISGAWLLGGILLAWAMRPRGGVRARWAERSAAVMRRWTGGVRSVPRAHRQRRFRVLNAAGGAVGVGAFVFFGGVFMRQPGRFAEQREYEDAGERAIDGLLLTGTTIMAVAVIVLLLGGAVLIAWAAIAQGRAVRALERGERVRLEVIDAIILDDSPLERVAWALGVAAWLVLALGWAPGWAGAVESAERAAPLRAAEALIAPGIAGIALAWLLGSVGAWRSRRRRARIHAVLARNPRPAEDSSAPTDRRAGAVRDIALHADRSGS</sequence>
<feature type="transmembrane region" description="Helical" evidence="1">
    <location>
        <begin position="173"/>
        <end position="196"/>
    </location>
</feature>
<reference evidence="2 3" key="1">
    <citation type="journal article" date="2019" name="Int. J. Syst. Evol. Microbiol.">
        <title>The Global Catalogue of Microorganisms (GCM) 10K type strain sequencing project: providing services to taxonomists for standard genome sequencing and annotation.</title>
        <authorList>
            <consortium name="The Broad Institute Genomics Platform"/>
            <consortium name="The Broad Institute Genome Sequencing Center for Infectious Disease"/>
            <person name="Wu L."/>
            <person name="Ma J."/>
        </authorList>
    </citation>
    <scope>NUCLEOTIDE SEQUENCE [LARGE SCALE GENOMIC DNA]</scope>
    <source>
        <strain evidence="2 3">JCM 12398</strain>
    </source>
</reference>
<keyword evidence="1" id="KW-0472">Membrane</keyword>
<feature type="transmembrane region" description="Helical" evidence="1">
    <location>
        <begin position="143"/>
        <end position="167"/>
    </location>
</feature>
<feature type="transmembrane region" description="Helical" evidence="1">
    <location>
        <begin position="236"/>
        <end position="257"/>
    </location>
</feature>